<dbReference type="AlphaFoldDB" id="A0A6V7HFE1"/>
<dbReference type="Proteomes" id="UP000752696">
    <property type="component" value="Unassembled WGS sequence"/>
</dbReference>
<dbReference type="OrthoDB" id="382863at2759"/>
<evidence type="ECO:0000259" key="1">
    <source>
        <dbReference type="Pfam" id="PF16092"/>
    </source>
</evidence>
<dbReference type="PANTHER" id="PTHR21178">
    <property type="entry name" value="CILIA- AND FLAGELLA-ASSOCIATED PROTEIN 61"/>
    <property type="match status" value="1"/>
</dbReference>
<feature type="non-terminal residue" evidence="2">
    <location>
        <position position="1"/>
    </location>
</feature>
<feature type="domain" description="Cilia- and flagella-associated protein 61 N-terminal" evidence="1">
    <location>
        <begin position="13"/>
        <end position="95"/>
    </location>
</feature>
<dbReference type="InterPro" id="IPR032151">
    <property type="entry name" value="CFAP61_N"/>
</dbReference>
<evidence type="ECO:0000313" key="2">
    <source>
        <dbReference type="EMBL" id="CAD1479019.1"/>
    </source>
</evidence>
<comment type="caution">
    <text evidence="2">The sequence shown here is derived from an EMBL/GenBank/DDBJ whole genome shotgun (WGS) entry which is preliminary data.</text>
</comment>
<sequence>ICSLAKSKFRFLRDREEDNDDVVTIIDAETSMVKEFYGEFYVSEIVRHPDNCRRLIVSEDDEGLATGVMFLNSNIDVDTLNENFELVPYNGLRKPHEMDKFPGEIMQPASEIFFSIFSRTPRDEPTKELVLLVP</sequence>
<gene>
    <name evidence="2" type="ORF">MHI_LOCUS837668</name>
</gene>
<dbReference type="Pfam" id="PF16092">
    <property type="entry name" value="CFAP61_N"/>
    <property type="match status" value="1"/>
</dbReference>
<name>A0A6V7HFE1_9HYME</name>
<keyword evidence="3" id="KW-1185">Reference proteome</keyword>
<reference evidence="2" key="1">
    <citation type="submission" date="2020-07" db="EMBL/GenBank/DDBJ databases">
        <authorList>
            <person name="Nazaruddin N."/>
        </authorList>
    </citation>
    <scope>NUCLEOTIDE SEQUENCE</scope>
</reference>
<proteinExistence type="predicted"/>
<protein>
    <recommendedName>
        <fullName evidence="1">Cilia- and flagella-associated protein 61 N-terminal domain-containing protein</fullName>
    </recommendedName>
</protein>
<dbReference type="InterPro" id="IPR038884">
    <property type="entry name" value="CFAP61"/>
</dbReference>
<dbReference type="EMBL" id="CAJDYZ010011170">
    <property type="protein sequence ID" value="CAD1479019.1"/>
    <property type="molecule type" value="Genomic_DNA"/>
</dbReference>
<accession>A0A6V7HFE1</accession>
<organism evidence="2 3">
    <name type="scientific">Heterotrigona itama</name>
    <dbReference type="NCBI Taxonomy" id="395501"/>
    <lineage>
        <taxon>Eukaryota</taxon>
        <taxon>Metazoa</taxon>
        <taxon>Ecdysozoa</taxon>
        <taxon>Arthropoda</taxon>
        <taxon>Hexapoda</taxon>
        <taxon>Insecta</taxon>
        <taxon>Pterygota</taxon>
        <taxon>Neoptera</taxon>
        <taxon>Endopterygota</taxon>
        <taxon>Hymenoptera</taxon>
        <taxon>Apocrita</taxon>
        <taxon>Aculeata</taxon>
        <taxon>Apoidea</taxon>
        <taxon>Anthophila</taxon>
        <taxon>Apidae</taxon>
        <taxon>Heterotrigona</taxon>
    </lineage>
</organism>
<evidence type="ECO:0000313" key="3">
    <source>
        <dbReference type="Proteomes" id="UP000752696"/>
    </source>
</evidence>
<dbReference type="PANTHER" id="PTHR21178:SF8">
    <property type="entry name" value="CILIA- AND FLAGELLA-ASSOCIATED PROTEIN 61"/>
    <property type="match status" value="1"/>
</dbReference>